<evidence type="ECO:0000313" key="2">
    <source>
        <dbReference type="EMBL" id="SVA03424.1"/>
    </source>
</evidence>
<dbReference type="Gene3D" id="2.60.120.200">
    <property type="match status" value="1"/>
</dbReference>
<organism evidence="2">
    <name type="scientific">marine metagenome</name>
    <dbReference type="NCBI Taxonomy" id="408172"/>
    <lineage>
        <taxon>unclassified sequences</taxon>
        <taxon>metagenomes</taxon>
        <taxon>ecological metagenomes</taxon>
    </lineage>
</organism>
<dbReference type="InterPro" id="IPR013222">
    <property type="entry name" value="Glyco_hyd_98_carb-bd"/>
</dbReference>
<dbReference type="AlphaFoldDB" id="A0A381SJ16"/>
<dbReference type="InterPro" id="IPR013320">
    <property type="entry name" value="ConA-like_dom_sf"/>
</dbReference>
<proteinExistence type="predicted"/>
<sequence length="591" mass="62996">MIAFSGLLILLFIVTALSADAAEFITRDGKVYKGTVEWRNNAFLVQGQVVAPETMVEVRFNPPPQKTDATGTMLTLVDGSVQKARITSSSLTKGLRIGGGALQRHTPVLHYTFDSLSKGVVKNLGTGGATYDGECMGGATLTTGKQGHGGTGEALSIADNSNQYIRPRTAVPTPRDSSYTIAAWFYNLHPQDGWRTLTRANTGSGGHHVIVNAGSNDLGVYHGGFRNSGSDLAAGNTKWQHIAAVCKTGETMFYIDGLHVGTSSSVTGSNIYSIGNFYGDPQPFAEKIDDFSFFDRTLSPLEIQSLVAGGVLSTNPVEHVPLSNIQSISFNPVRGSTAPKIPPFKAGQVHIVKIDGTVAAGEFSYITSLLVGAKINGKRERFRRNALAAIHFRPPPARKGDGVLVRTTLGARILGSIDELTSDGLAVKTRLGEVNIAMKNLISIERVGTHVTPLSELQPATKKVTAFLDLIHPPQMNKDLFGFPLRAGAVTYDKGIAMHSRTELVFETKGAALFVGMVGLDTRYSRVGTANLTISLDGKAVRNVELASGAPFQFVQLPLGASKKLGLVLDFGELGSSGDHALILNPRIVKN</sequence>
<dbReference type="InterPro" id="IPR008979">
    <property type="entry name" value="Galactose-bd-like_sf"/>
</dbReference>
<accession>A0A381SJ16</accession>
<protein>
    <recommendedName>
        <fullName evidence="1">Glycosyl hydrolase family 98 putative carbohydrate-binding module domain-containing protein</fullName>
    </recommendedName>
</protein>
<dbReference type="SUPFAM" id="SSF49899">
    <property type="entry name" value="Concanavalin A-like lectins/glucanases"/>
    <property type="match status" value="1"/>
</dbReference>
<dbReference type="EMBL" id="UINC01003108">
    <property type="protein sequence ID" value="SVA03424.1"/>
    <property type="molecule type" value="Genomic_DNA"/>
</dbReference>
<reference evidence="2" key="1">
    <citation type="submission" date="2018-05" db="EMBL/GenBank/DDBJ databases">
        <authorList>
            <person name="Lanie J.A."/>
            <person name="Ng W.-L."/>
            <person name="Kazmierczak K.M."/>
            <person name="Andrzejewski T.M."/>
            <person name="Davidsen T.M."/>
            <person name="Wayne K.J."/>
            <person name="Tettelin H."/>
            <person name="Glass J.I."/>
            <person name="Rusch D."/>
            <person name="Podicherti R."/>
            <person name="Tsui H.-C.T."/>
            <person name="Winkler M.E."/>
        </authorList>
    </citation>
    <scope>NUCLEOTIDE SEQUENCE</scope>
</reference>
<feature type="domain" description="Glycosyl hydrolase family 98 putative carbohydrate-binding module" evidence="1">
    <location>
        <begin position="447"/>
        <end position="590"/>
    </location>
</feature>
<dbReference type="SMART" id="SM00776">
    <property type="entry name" value="NPCBM"/>
    <property type="match status" value="1"/>
</dbReference>
<dbReference type="Pfam" id="PF13385">
    <property type="entry name" value="Laminin_G_3"/>
    <property type="match status" value="1"/>
</dbReference>
<dbReference type="Gene3D" id="2.60.120.1060">
    <property type="entry name" value="NPCBM/NEW2 domain"/>
    <property type="match status" value="1"/>
</dbReference>
<gene>
    <name evidence="2" type="ORF">METZ01_LOCUS56278</name>
</gene>
<dbReference type="InterPro" id="IPR038637">
    <property type="entry name" value="NPCBM_sf"/>
</dbReference>
<dbReference type="SUPFAM" id="SSF49785">
    <property type="entry name" value="Galactose-binding domain-like"/>
    <property type="match status" value="1"/>
</dbReference>
<dbReference type="Pfam" id="PF08305">
    <property type="entry name" value="NPCBM"/>
    <property type="match status" value="1"/>
</dbReference>
<name>A0A381SJ16_9ZZZZ</name>
<evidence type="ECO:0000259" key="1">
    <source>
        <dbReference type="SMART" id="SM00776"/>
    </source>
</evidence>